<dbReference type="Gene3D" id="3.30.420.10">
    <property type="entry name" value="Ribonuclease H-like superfamily/Ribonuclease H"/>
    <property type="match status" value="1"/>
</dbReference>
<keyword evidence="4" id="KW-1185">Reference proteome</keyword>
<keyword evidence="2" id="KW-1133">Transmembrane helix</keyword>
<protein>
    <submittedName>
        <fullName evidence="3">Uncharacterized protein</fullName>
    </submittedName>
</protein>
<evidence type="ECO:0000313" key="4">
    <source>
        <dbReference type="Proteomes" id="UP001303046"/>
    </source>
</evidence>
<sequence length="136" mass="15966">MRPFNSRQSPPDPRLQKSAGSMDPSHFDAWHMGIYTYIIWVSICQFLLLRQHQKEFLKDLLTEDESWVFYDSIAHRPVWLPGGEDSPKQAKSELYPKRFLLCCFWDSRGMLFYEPQPLRLQGHTGSIYVSQLQSLA</sequence>
<keyword evidence="2" id="KW-0472">Membrane</keyword>
<dbReference type="Pfam" id="PF01359">
    <property type="entry name" value="Transposase_1"/>
    <property type="match status" value="1"/>
</dbReference>
<keyword evidence="2" id="KW-0812">Transmembrane</keyword>
<dbReference type="Proteomes" id="UP001303046">
    <property type="component" value="Unassembled WGS sequence"/>
</dbReference>
<proteinExistence type="predicted"/>
<accession>A0ABR1D2B9</accession>
<feature type="region of interest" description="Disordered" evidence="1">
    <location>
        <begin position="1"/>
        <end position="21"/>
    </location>
</feature>
<organism evidence="3 4">
    <name type="scientific">Necator americanus</name>
    <name type="common">Human hookworm</name>
    <dbReference type="NCBI Taxonomy" id="51031"/>
    <lineage>
        <taxon>Eukaryota</taxon>
        <taxon>Metazoa</taxon>
        <taxon>Ecdysozoa</taxon>
        <taxon>Nematoda</taxon>
        <taxon>Chromadorea</taxon>
        <taxon>Rhabditida</taxon>
        <taxon>Rhabditina</taxon>
        <taxon>Rhabditomorpha</taxon>
        <taxon>Strongyloidea</taxon>
        <taxon>Ancylostomatidae</taxon>
        <taxon>Bunostominae</taxon>
        <taxon>Necator</taxon>
    </lineage>
</organism>
<dbReference type="InterPro" id="IPR001888">
    <property type="entry name" value="Transposase_1"/>
</dbReference>
<evidence type="ECO:0000313" key="3">
    <source>
        <dbReference type="EMBL" id="KAK6744083.1"/>
    </source>
</evidence>
<dbReference type="EMBL" id="JAVFWL010000003">
    <property type="protein sequence ID" value="KAK6744083.1"/>
    <property type="molecule type" value="Genomic_DNA"/>
</dbReference>
<reference evidence="3 4" key="1">
    <citation type="submission" date="2023-08" db="EMBL/GenBank/DDBJ databases">
        <title>A Necator americanus chromosomal reference genome.</title>
        <authorList>
            <person name="Ilik V."/>
            <person name="Petrzelkova K.J."/>
            <person name="Pardy F."/>
            <person name="Fuh T."/>
            <person name="Niatou-Singa F.S."/>
            <person name="Gouil Q."/>
            <person name="Baker L."/>
            <person name="Ritchie M.E."/>
            <person name="Jex A.R."/>
            <person name="Gazzola D."/>
            <person name="Li H."/>
            <person name="Toshio Fujiwara R."/>
            <person name="Zhan B."/>
            <person name="Aroian R.V."/>
            <person name="Pafco B."/>
            <person name="Schwarz E.M."/>
        </authorList>
    </citation>
    <scope>NUCLEOTIDE SEQUENCE [LARGE SCALE GENOMIC DNA]</scope>
    <source>
        <strain evidence="3 4">Aroian</strain>
        <tissue evidence="3">Whole animal</tissue>
    </source>
</reference>
<feature type="transmembrane region" description="Helical" evidence="2">
    <location>
        <begin position="29"/>
        <end position="49"/>
    </location>
</feature>
<comment type="caution">
    <text evidence="3">The sequence shown here is derived from an EMBL/GenBank/DDBJ whole genome shotgun (WGS) entry which is preliminary data.</text>
</comment>
<gene>
    <name evidence="3" type="primary">Necator_chrIII.g11796</name>
    <name evidence="3" type="ORF">RB195_011031</name>
</gene>
<dbReference type="InterPro" id="IPR036397">
    <property type="entry name" value="RNaseH_sf"/>
</dbReference>
<evidence type="ECO:0000256" key="1">
    <source>
        <dbReference type="SAM" id="MobiDB-lite"/>
    </source>
</evidence>
<name>A0ABR1D2B9_NECAM</name>
<evidence type="ECO:0000256" key="2">
    <source>
        <dbReference type="SAM" id="Phobius"/>
    </source>
</evidence>